<reference evidence="2" key="1">
    <citation type="journal article" date="2019" name="Int. J. Syst. Evol. Microbiol.">
        <title>The Global Catalogue of Microorganisms (GCM) 10K type strain sequencing project: providing services to taxonomists for standard genome sequencing and annotation.</title>
        <authorList>
            <consortium name="The Broad Institute Genomics Platform"/>
            <consortium name="The Broad Institute Genome Sequencing Center for Infectious Disease"/>
            <person name="Wu L."/>
            <person name="Ma J."/>
        </authorList>
    </citation>
    <scope>NUCLEOTIDE SEQUENCE [LARGE SCALE GENOMIC DNA]</scope>
    <source>
        <strain evidence="2">CGMCC 1.12770</strain>
    </source>
</reference>
<accession>A0ABQ1ZFE5</accession>
<sequence>MSTKKKPITARLPEAGKLHFTTMFHMSVNAESCIDKDRHYPLGYKKRMLKRGIFENEKRFIVRLINCNARYFAGCLWEFGF</sequence>
<gene>
    <name evidence="1" type="ORF">GCM10008014_40810</name>
</gene>
<name>A0ABQ1ZFE5_9BACL</name>
<organism evidence="1 2">
    <name type="scientific">Paenibacillus silvae</name>
    <dbReference type="NCBI Taxonomy" id="1325358"/>
    <lineage>
        <taxon>Bacteria</taxon>
        <taxon>Bacillati</taxon>
        <taxon>Bacillota</taxon>
        <taxon>Bacilli</taxon>
        <taxon>Bacillales</taxon>
        <taxon>Paenibacillaceae</taxon>
        <taxon>Paenibacillus</taxon>
    </lineage>
</organism>
<comment type="caution">
    <text evidence="1">The sequence shown here is derived from an EMBL/GenBank/DDBJ whole genome shotgun (WGS) entry which is preliminary data.</text>
</comment>
<dbReference type="Proteomes" id="UP000652153">
    <property type="component" value="Unassembled WGS sequence"/>
</dbReference>
<evidence type="ECO:0008006" key="3">
    <source>
        <dbReference type="Google" id="ProtNLM"/>
    </source>
</evidence>
<protein>
    <recommendedName>
        <fullName evidence="3">Transposase</fullName>
    </recommendedName>
</protein>
<proteinExistence type="predicted"/>
<evidence type="ECO:0000313" key="1">
    <source>
        <dbReference type="EMBL" id="GGH63422.1"/>
    </source>
</evidence>
<keyword evidence="2" id="KW-1185">Reference proteome</keyword>
<dbReference type="EMBL" id="BMFU01000006">
    <property type="protein sequence ID" value="GGH63422.1"/>
    <property type="molecule type" value="Genomic_DNA"/>
</dbReference>
<evidence type="ECO:0000313" key="2">
    <source>
        <dbReference type="Proteomes" id="UP000652153"/>
    </source>
</evidence>